<keyword evidence="3 5" id="KW-0689">Ribosomal protein</keyword>
<evidence type="ECO:0000256" key="3">
    <source>
        <dbReference type="ARBA" id="ARBA00022980"/>
    </source>
</evidence>
<keyword evidence="1 5" id="KW-0699">rRNA-binding</keyword>
<dbReference type="Pfam" id="PF01386">
    <property type="entry name" value="Ribosomal_L25p"/>
    <property type="match status" value="1"/>
</dbReference>
<dbReference type="GO" id="GO:0003735">
    <property type="term" value="F:structural constituent of ribosome"/>
    <property type="evidence" value="ECO:0007669"/>
    <property type="project" value="InterPro"/>
</dbReference>
<dbReference type="PANTHER" id="PTHR33284:SF1">
    <property type="entry name" value="RIBOSOMAL PROTEIN L25_GLN-TRNA SYNTHETASE, ANTI-CODON-BINDING DOMAIN-CONTAINING PROTEIN"/>
    <property type="match status" value="1"/>
</dbReference>
<dbReference type="InterPro" id="IPR020057">
    <property type="entry name" value="Ribosomal_bL25_b-dom"/>
</dbReference>
<dbReference type="InterPro" id="IPR011035">
    <property type="entry name" value="Ribosomal_bL25/Gln-tRNA_synth"/>
</dbReference>
<dbReference type="CDD" id="cd00495">
    <property type="entry name" value="Ribosomal_L25_TL5_CTC"/>
    <property type="match status" value="1"/>
</dbReference>
<protein>
    <recommendedName>
        <fullName evidence="5">Large ribosomal subunit protein bL25</fullName>
    </recommendedName>
    <alternativeName>
        <fullName evidence="5">General stress protein CTC</fullName>
    </alternativeName>
</protein>
<comment type="function">
    <text evidence="5">This is one of the proteins that binds to the 5S RNA in the ribosome where it forms part of the central protuberance.</text>
</comment>
<dbReference type="GO" id="GO:0008097">
    <property type="term" value="F:5S rRNA binding"/>
    <property type="evidence" value="ECO:0007669"/>
    <property type="project" value="InterPro"/>
</dbReference>
<dbReference type="InterPro" id="IPR020056">
    <property type="entry name" value="Rbsml_bL25/Gln-tRNA_synth_N"/>
</dbReference>
<comment type="subunit">
    <text evidence="5">Part of the 50S ribosomal subunit; part of the 5S rRNA/L5/L18/L25 subcomplex. Contacts the 5S rRNA. Binds to the 5S rRNA independently of L5 and L18.</text>
</comment>
<reference evidence="9" key="1">
    <citation type="submission" date="2016-06" db="EMBL/GenBank/DDBJ databases">
        <authorList>
            <person name="Nascimento L."/>
            <person name="Pereira R.V."/>
            <person name="Martins L.F."/>
            <person name="Quaggio R.B."/>
            <person name="Silva A.M."/>
            <person name="Setubal J.C."/>
        </authorList>
    </citation>
    <scope>NUCLEOTIDE SEQUENCE [LARGE SCALE GENOMIC DNA]</scope>
</reference>
<dbReference type="Pfam" id="PF14693">
    <property type="entry name" value="Ribosomal_TL5_C"/>
    <property type="match status" value="1"/>
</dbReference>
<dbReference type="Gene3D" id="2.40.240.10">
    <property type="entry name" value="Ribosomal Protein L25, Chain P"/>
    <property type="match status" value="1"/>
</dbReference>
<keyword evidence="4 5" id="KW-0687">Ribonucleoprotein</keyword>
<dbReference type="AlphaFoldDB" id="A0A1Y3PDB4"/>
<comment type="caution">
    <text evidence="8">The sequence shown here is derived from an EMBL/GenBank/DDBJ whole genome shotgun (WGS) entry which is preliminary data.</text>
</comment>
<evidence type="ECO:0000313" key="8">
    <source>
        <dbReference type="EMBL" id="OUM85303.1"/>
    </source>
</evidence>
<proteinExistence type="inferred from homology"/>
<comment type="similarity">
    <text evidence="5">Belongs to the bacterial ribosomal protein bL25 family. CTC subfamily.</text>
</comment>
<dbReference type="InterPro" id="IPR001021">
    <property type="entry name" value="Ribosomal_bL25_long"/>
</dbReference>
<dbReference type="GO" id="GO:0022625">
    <property type="term" value="C:cytosolic large ribosomal subunit"/>
    <property type="evidence" value="ECO:0007669"/>
    <property type="project" value="TreeGrafter"/>
</dbReference>
<dbReference type="NCBIfam" id="TIGR00731">
    <property type="entry name" value="bL25_bact_ctc"/>
    <property type="match status" value="1"/>
</dbReference>
<dbReference type="Gene3D" id="2.170.120.20">
    <property type="entry name" value="Ribosomal protein L25, beta domain"/>
    <property type="match status" value="1"/>
</dbReference>
<evidence type="ECO:0000259" key="7">
    <source>
        <dbReference type="Pfam" id="PF14693"/>
    </source>
</evidence>
<evidence type="ECO:0000256" key="2">
    <source>
        <dbReference type="ARBA" id="ARBA00022884"/>
    </source>
</evidence>
<keyword evidence="2 5" id="KW-0694">RNA-binding</keyword>
<evidence type="ECO:0000256" key="5">
    <source>
        <dbReference type="HAMAP-Rule" id="MF_01334"/>
    </source>
</evidence>
<dbReference type="HAMAP" id="MF_01334">
    <property type="entry name" value="Ribosomal_bL25_CTC"/>
    <property type="match status" value="1"/>
</dbReference>
<feature type="domain" description="Large ribosomal subunit protein bL25 beta" evidence="7">
    <location>
        <begin position="101"/>
        <end position="181"/>
    </location>
</feature>
<evidence type="ECO:0000313" key="9">
    <source>
        <dbReference type="Proteomes" id="UP000196475"/>
    </source>
</evidence>
<sequence length="201" mass="22461">MQVIATDLREPGKRSINHALRREGRIPAVYYGRSVPHRTLWIDGRQLKEHIRQNGAHALFQISIGGGEPQMVIAKEIQRNPLKQDEILHVDLYHVEAGQPVDTVLPLEFSGEPKGVRQGGVLQVQLRELEVRALPQDLPQALEVSIEQVDIGDVIYVRDLPVPERIEVLSDPDELVLTVLEVRKGEEEESPAATEATADLS</sequence>
<accession>A0A1Y3PDB4</accession>
<evidence type="ECO:0000256" key="4">
    <source>
        <dbReference type="ARBA" id="ARBA00023274"/>
    </source>
</evidence>
<dbReference type="InterPro" id="IPR029751">
    <property type="entry name" value="Ribosomal_L25_dom"/>
</dbReference>
<dbReference type="PANTHER" id="PTHR33284">
    <property type="entry name" value="RIBOSOMAL PROTEIN L25/GLN-TRNA SYNTHETASE, ANTI-CODON-BINDING DOMAIN-CONTAINING PROTEIN"/>
    <property type="match status" value="1"/>
</dbReference>
<dbReference type="Proteomes" id="UP000196475">
    <property type="component" value="Unassembled WGS sequence"/>
</dbReference>
<gene>
    <name evidence="5" type="primary">rplY</name>
    <name evidence="5" type="synonym">ctc</name>
    <name evidence="8" type="ORF">BAA01_14775</name>
</gene>
<dbReference type="SUPFAM" id="SSF50715">
    <property type="entry name" value="Ribosomal protein L25-like"/>
    <property type="match status" value="1"/>
</dbReference>
<evidence type="ECO:0000256" key="1">
    <source>
        <dbReference type="ARBA" id="ARBA00022730"/>
    </source>
</evidence>
<dbReference type="InterPro" id="IPR020930">
    <property type="entry name" value="Ribosomal_uL5_bac-type"/>
</dbReference>
<name>A0A1Y3PDB4_9BACI</name>
<dbReference type="EMBL" id="LZRT01000107">
    <property type="protein sequence ID" value="OUM85303.1"/>
    <property type="molecule type" value="Genomic_DNA"/>
</dbReference>
<dbReference type="InterPro" id="IPR037121">
    <property type="entry name" value="Ribosomal_bL25_C"/>
</dbReference>
<organism evidence="8 9">
    <name type="scientific">Bacillus thermozeamaize</name>
    <dbReference type="NCBI Taxonomy" id="230954"/>
    <lineage>
        <taxon>Bacteria</taxon>
        <taxon>Bacillati</taxon>
        <taxon>Bacillota</taxon>
        <taxon>Bacilli</taxon>
        <taxon>Bacillales</taxon>
        <taxon>Bacillaceae</taxon>
        <taxon>Bacillus</taxon>
    </lineage>
</organism>
<dbReference type="GO" id="GO:0006412">
    <property type="term" value="P:translation"/>
    <property type="evidence" value="ECO:0007669"/>
    <property type="project" value="UniProtKB-UniRule"/>
</dbReference>
<feature type="domain" description="Large ribosomal subunit protein bL25 L25" evidence="6">
    <location>
        <begin position="8"/>
        <end position="92"/>
    </location>
</feature>
<evidence type="ECO:0000259" key="6">
    <source>
        <dbReference type="Pfam" id="PF01386"/>
    </source>
</evidence>